<dbReference type="Gene3D" id="3.10.20.30">
    <property type="match status" value="1"/>
</dbReference>
<keyword evidence="9" id="KW-1185">Reference proteome</keyword>
<evidence type="ECO:0000256" key="2">
    <source>
        <dbReference type="ARBA" id="ARBA00022714"/>
    </source>
</evidence>
<keyword evidence="4" id="KW-0408">Iron</keyword>
<evidence type="ECO:0000313" key="8">
    <source>
        <dbReference type="EMBL" id="SNQ47728.1"/>
    </source>
</evidence>
<organism evidence="8 9">
    <name type="scientific">Frankia canadensis</name>
    <dbReference type="NCBI Taxonomy" id="1836972"/>
    <lineage>
        <taxon>Bacteria</taxon>
        <taxon>Bacillati</taxon>
        <taxon>Actinomycetota</taxon>
        <taxon>Actinomycetes</taxon>
        <taxon>Frankiales</taxon>
        <taxon>Frankiaceae</taxon>
        <taxon>Frankia</taxon>
    </lineage>
</organism>
<dbReference type="PANTHER" id="PTHR23426">
    <property type="entry name" value="FERREDOXIN/ADRENODOXIN"/>
    <property type="match status" value="1"/>
</dbReference>
<dbReference type="Pfam" id="PF00111">
    <property type="entry name" value="Fer2"/>
    <property type="match status" value="1"/>
</dbReference>
<dbReference type="InterPro" id="IPR012675">
    <property type="entry name" value="Beta-grasp_dom_sf"/>
</dbReference>
<evidence type="ECO:0000256" key="6">
    <source>
        <dbReference type="ARBA" id="ARBA00034078"/>
    </source>
</evidence>
<feature type="domain" description="2Fe-2S ferredoxin-type" evidence="7">
    <location>
        <begin position="2"/>
        <end position="105"/>
    </location>
</feature>
<keyword evidence="3" id="KW-0479">Metal-binding</keyword>
<evidence type="ECO:0000256" key="3">
    <source>
        <dbReference type="ARBA" id="ARBA00022723"/>
    </source>
</evidence>
<dbReference type="GO" id="GO:0051537">
    <property type="term" value="F:2 iron, 2 sulfur cluster binding"/>
    <property type="evidence" value="ECO:0007669"/>
    <property type="project" value="UniProtKB-KW"/>
</dbReference>
<dbReference type="Proteomes" id="UP000234331">
    <property type="component" value="Unassembled WGS sequence"/>
</dbReference>
<dbReference type="AlphaFoldDB" id="A0A2I2KPY1"/>
<dbReference type="GO" id="GO:0046872">
    <property type="term" value="F:metal ion binding"/>
    <property type="evidence" value="ECO:0007669"/>
    <property type="project" value="UniProtKB-KW"/>
</dbReference>
<comment type="cofactor">
    <cofactor evidence="6">
        <name>[2Fe-2S] cluster</name>
        <dbReference type="ChEBI" id="CHEBI:190135"/>
    </cofactor>
</comment>
<dbReference type="CDD" id="cd00207">
    <property type="entry name" value="fer2"/>
    <property type="match status" value="1"/>
</dbReference>
<evidence type="ECO:0000313" key="9">
    <source>
        <dbReference type="Proteomes" id="UP000234331"/>
    </source>
</evidence>
<dbReference type="SUPFAM" id="SSF54292">
    <property type="entry name" value="2Fe-2S ferredoxin-like"/>
    <property type="match status" value="1"/>
</dbReference>
<protein>
    <submittedName>
        <fullName evidence="8">2Fe-2S ferredoxin</fullName>
    </submittedName>
</protein>
<evidence type="ECO:0000256" key="5">
    <source>
        <dbReference type="ARBA" id="ARBA00023014"/>
    </source>
</evidence>
<dbReference type="EMBL" id="FZMO01000112">
    <property type="protein sequence ID" value="SNQ47728.1"/>
    <property type="molecule type" value="Genomic_DNA"/>
</dbReference>
<evidence type="ECO:0000256" key="1">
    <source>
        <dbReference type="ARBA" id="ARBA00010914"/>
    </source>
</evidence>
<proteinExistence type="inferred from homology"/>
<gene>
    <name evidence="8" type="primary">fdxB</name>
    <name evidence="8" type="ORF">FRACA_20124</name>
</gene>
<keyword evidence="5" id="KW-0411">Iron-sulfur</keyword>
<comment type="similarity">
    <text evidence="1">Belongs to the adrenodoxin/putidaredoxin family.</text>
</comment>
<dbReference type="InterPro" id="IPR001055">
    <property type="entry name" value="Adrenodoxin-like"/>
</dbReference>
<dbReference type="GO" id="GO:0140647">
    <property type="term" value="P:P450-containing electron transport chain"/>
    <property type="evidence" value="ECO:0007669"/>
    <property type="project" value="InterPro"/>
</dbReference>
<sequence length="106" mass="11056">MPAITYVLPDGTEKTIDVPIGMSIMDGSVRNNLPGIVAECGGGCSCATCHVHVDAQTRALFDEPAGEETDLLEFLDGADGDSRLSCQLIVTGECEGIRINVVDSSA</sequence>
<dbReference type="InterPro" id="IPR001041">
    <property type="entry name" value="2Fe-2S_ferredoxin-type"/>
</dbReference>
<dbReference type="RefSeq" id="WP_101831509.1">
    <property type="nucleotide sequence ID" value="NZ_FZMO01000112.1"/>
</dbReference>
<evidence type="ECO:0000259" key="7">
    <source>
        <dbReference type="PROSITE" id="PS51085"/>
    </source>
</evidence>
<dbReference type="PRINTS" id="PR00355">
    <property type="entry name" value="ADRENODOXIN"/>
</dbReference>
<dbReference type="PROSITE" id="PS51085">
    <property type="entry name" value="2FE2S_FER_2"/>
    <property type="match status" value="1"/>
</dbReference>
<evidence type="ECO:0000256" key="4">
    <source>
        <dbReference type="ARBA" id="ARBA00023004"/>
    </source>
</evidence>
<dbReference type="OrthoDB" id="9799640at2"/>
<keyword evidence="2" id="KW-0001">2Fe-2S</keyword>
<reference evidence="8 9" key="1">
    <citation type="submission" date="2017-06" db="EMBL/GenBank/DDBJ databases">
        <authorList>
            <person name="Kim H.J."/>
            <person name="Triplett B.A."/>
        </authorList>
    </citation>
    <scope>NUCLEOTIDE SEQUENCE [LARGE SCALE GENOMIC DNA]</scope>
    <source>
        <strain evidence="8">FRACA_ARgP5</strain>
    </source>
</reference>
<name>A0A2I2KPY1_9ACTN</name>
<accession>A0A2I2KPY1</accession>
<dbReference type="GO" id="GO:0009055">
    <property type="term" value="F:electron transfer activity"/>
    <property type="evidence" value="ECO:0007669"/>
    <property type="project" value="TreeGrafter"/>
</dbReference>
<dbReference type="InterPro" id="IPR036010">
    <property type="entry name" value="2Fe-2S_ferredoxin-like_sf"/>
</dbReference>
<dbReference type="PANTHER" id="PTHR23426:SF65">
    <property type="entry name" value="FERREDOXIN-2, MITOCHONDRIAL"/>
    <property type="match status" value="1"/>
</dbReference>